<proteinExistence type="predicted"/>
<dbReference type="EMBL" id="JBHRSB010000010">
    <property type="protein sequence ID" value="MFC3003175.1"/>
    <property type="molecule type" value="Genomic_DNA"/>
</dbReference>
<comment type="caution">
    <text evidence="1">The sequence shown here is derived from an EMBL/GenBank/DDBJ whole genome shotgun (WGS) entry which is preliminary data.</text>
</comment>
<accession>A0ABV7C463</accession>
<protein>
    <recommendedName>
        <fullName evidence="3">DUF4089 domain-containing protein</fullName>
    </recommendedName>
</protein>
<evidence type="ECO:0008006" key="3">
    <source>
        <dbReference type="Google" id="ProtNLM"/>
    </source>
</evidence>
<name>A0ABV7C463_9PROT</name>
<gene>
    <name evidence="1" type="ORF">ACFOD3_24995</name>
</gene>
<dbReference type="Proteomes" id="UP001595420">
    <property type="component" value="Unassembled WGS sequence"/>
</dbReference>
<dbReference type="RefSeq" id="WP_216839628.1">
    <property type="nucleotide sequence ID" value="NZ_JAFNJS010000010.1"/>
</dbReference>
<organism evidence="1 2">
    <name type="scientific">Falsiroseomonas tokyonensis</name>
    <dbReference type="NCBI Taxonomy" id="430521"/>
    <lineage>
        <taxon>Bacteria</taxon>
        <taxon>Pseudomonadati</taxon>
        <taxon>Pseudomonadota</taxon>
        <taxon>Alphaproteobacteria</taxon>
        <taxon>Acetobacterales</taxon>
        <taxon>Roseomonadaceae</taxon>
        <taxon>Falsiroseomonas</taxon>
    </lineage>
</organism>
<evidence type="ECO:0000313" key="2">
    <source>
        <dbReference type="Proteomes" id="UP001595420"/>
    </source>
</evidence>
<evidence type="ECO:0000313" key="1">
    <source>
        <dbReference type="EMBL" id="MFC3003175.1"/>
    </source>
</evidence>
<sequence>MPDPLPEPLFDALIARAGLPLTPAERDSVRAASRHIAALTERLRPQAQVALEPATVFRP</sequence>
<reference evidence="2" key="1">
    <citation type="journal article" date="2019" name="Int. J. Syst. Evol. Microbiol.">
        <title>The Global Catalogue of Microorganisms (GCM) 10K type strain sequencing project: providing services to taxonomists for standard genome sequencing and annotation.</title>
        <authorList>
            <consortium name="The Broad Institute Genomics Platform"/>
            <consortium name="The Broad Institute Genome Sequencing Center for Infectious Disease"/>
            <person name="Wu L."/>
            <person name="Ma J."/>
        </authorList>
    </citation>
    <scope>NUCLEOTIDE SEQUENCE [LARGE SCALE GENOMIC DNA]</scope>
    <source>
        <strain evidence="2">CGMCC 1.16855</strain>
    </source>
</reference>
<keyword evidence="2" id="KW-1185">Reference proteome</keyword>